<keyword evidence="4" id="KW-1185">Reference proteome</keyword>
<sequence length="138" mass="14947">MAMESSSAPTSHPNIMQAFRPAPVIGGIVASLLGLVLIVALALSLNRAFGKKKSRKDLEADDKDDGSTRPSLDTCTYIADDREDSDTLYSPTETSPALRPVREKLSKAELDLTEKDTELAIEQGTLPPPFPVYKEIST</sequence>
<accession>A0AAN8NIQ4</accession>
<dbReference type="EMBL" id="JAVHNR010000001">
    <property type="protein sequence ID" value="KAK6357664.1"/>
    <property type="molecule type" value="Genomic_DNA"/>
</dbReference>
<protein>
    <submittedName>
        <fullName evidence="3">Uncharacterized protein</fullName>
    </submittedName>
</protein>
<dbReference type="Proteomes" id="UP001313282">
    <property type="component" value="Unassembled WGS sequence"/>
</dbReference>
<name>A0AAN8NIQ4_9PEZI</name>
<keyword evidence="2" id="KW-1133">Transmembrane helix</keyword>
<organism evidence="3 4">
    <name type="scientific">Orbilia javanica</name>
    <dbReference type="NCBI Taxonomy" id="47235"/>
    <lineage>
        <taxon>Eukaryota</taxon>
        <taxon>Fungi</taxon>
        <taxon>Dikarya</taxon>
        <taxon>Ascomycota</taxon>
        <taxon>Pezizomycotina</taxon>
        <taxon>Orbiliomycetes</taxon>
        <taxon>Orbiliales</taxon>
        <taxon>Orbiliaceae</taxon>
        <taxon>Orbilia</taxon>
    </lineage>
</organism>
<feature type="region of interest" description="Disordered" evidence="1">
    <location>
        <begin position="50"/>
        <end position="97"/>
    </location>
</feature>
<proteinExistence type="predicted"/>
<evidence type="ECO:0000256" key="1">
    <source>
        <dbReference type="SAM" id="MobiDB-lite"/>
    </source>
</evidence>
<dbReference type="AlphaFoldDB" id="A0AAN8NIQ4"/>
<reference evidence="3 4" key="1">
    <citation type="submission" date="2019-10" db="EMBL/GenBank/DDBJ databases">
        <authorList>
            <person name="Palmer J.M."/>
        </authorList>
    </citation>
    <scope>NUCLEOTIDE SEQUENCE [LARGE SCALE GENOMIC DNA]</scope>
    <source>
        <strain evidence="3 4">TWF718</strain>
    </source>
</reference>
<gene>
    <name evidence="3" type="ORF">TWF718_001972</name>
</gene>
<evidence type="ECO:0000256" key="2">
    <source>
        <dbReference type="SAM" id="Phobius"/>
    </source>
</evidence>
<keyword evidence="2" id="KW-0472">Membrane</keyword>
<evidence type="ECO:0000313" key="3">
    <source>
        <dbReference type="EMBL" id="KAK6357664.1"/>
    </source>
</evidence>
<keyword evidence="2" id="KW-0812">Transmembrane</keyword>
<comment type="caution">
    <text evidence="3">The sequence shown here is derived from an EMBL/GenBank/DDBJ whole genome shotgun (WGS) entry which is preliminary data.</text>
</comment>
<evidence type="ECO:0000313" key="4">
    <source>
        <dbReference type="Proteomes" id="UP001313282"/>
    </source>
</evidence>
<feature type="transmembrane region" description="Helical" evidence="2">
    <location>
        <begin position="24"/>
        <end position="45"/>
    </location>
</feature>